<keyword evidence="1" id="KW-0963">Cytoplasm</keyword>
<dbReference type="PANTHER" id="PTHR36918:SF1">
    <property type="entry name" value="PROTEIN-EXPORT PROTEIN SECB"/>
    <property type="match status" value="1"/>
</dbReference>
<dbReference type="Proteomes" id="UP000824988">
    <property type="component" value="Chromosome"/>
</dbReference>
<comment type="similarity">
    <text evidence="1">Belongs to the SecB family.</text>
</comment>
<keyword evidence="1" id="KW-0811">Translocation</keyword>
<comment type="function">
    <text evidence="1">One of the proteins required for the normal export of preproteins out of the cell cytoplasm. It is a molecular chaperone that binds to a subset of precursor proteins, maintaining them in a translocation-competent state. It also specifically binds to its receptor SecA.</text>
</comment>
<dbReference type="Pfam" id="PF02556">
    <property type="entry name" value="SecB"/>
    <property type="match status" value="1"/>
</dbReference>
<dbReference type="PANTHER" id="PTHR36918">
    <property type="match status" value="1"/>
</dbReference>
<comment type="subcellular location">
    <subcellularLocation>
        <location evidence="1">Cytoplasm</location>
    </subcellularLocation>
</comment>
<dbReference type="GO" id="GO:0051082">
    <property type="term" value="F:unfolded protein binding"/>
    <property type="evidence" value="ECO:0007669"/>
    <property type="project" value="InterPro"/>
</dbReference>
<dbReference type="GO" id="GO:0006457">
    <property type="term" value="P:protein folding"/>
    <property type="evidence" value="ECO:0007669"/>
    <property type="project" value="UniProtKB-UniRule"/>
</dbReference>
<keyword evidence="1" id="KW-0813">Transport</keyword>
<dbReference type="NCBIfam" id="NF004393">
    <property type="entry name" value="PRK05751.1-4"/>
    <property type="match status" value="1"/>
</dbReference>
<dbReference type="InterPro" id="IPR003708">
    <property type="entry name" value="SecB"/>
</dbReference>
<accession>A0A8D4VNT0</accession>
<keyword evidence="3" id="KW-1185">Reference proteome</keyword>
<reference evidence="2" key="1">
    <citation type="submission" date="2019-06" db="EMBL/GenBank/DDBJ databases">
        <title>Complete genome sequence of Methylogaea oryzae strain JCM16910.</title>
        <authorList>
            <person name="Asakawa S."/>
        </authorList>
    </citation>
    <scope>NUCLEOTIDE SEQUENCE</scope>
    <source>
        <strain evidence="2">E10</strain>
    </source>
</reference>
<evidence type="ECO:0000313" key="2">
    <source>
        <dbReference type="EMBL" id="BBL71618.1"/>
    </source>
</evidence>
<keyword evidence="1" id="KW-0653">Protein transport</keyword>
<dbReference type="GO" id="GO:0015031">
    <property type="term" value="P:protein transport"/>
    <property type="evidence" value="ECO:0007669"/>
    <property type="project" value="UniProtKB-UniRule"/>
</dbReference>
<dbReference type="NCBIfam" id="TIGR00809">
    <property type="entry name" value="secB"/>
    <property type="match status" value="1"/>
</dbReference>
<dbReference type="KEGG" id="moz:MoryE10_22240"/>
<evidence type="ECO:0000256" key="1">
    <source>
        <dbReference type="HAMAP-Rule" id="MF_00821"/>
    </source>
</evidence>
<protein>
    <recommendedName>
        <fullName evidence="1">Protein-export protein SecB</fullName>
    </recommendedName>
</protein>
<dbReference type="EMBL" id="AP019782">
    <property type="protein sequence ID" value="BBL71618.1"/>
    <property type="molecule type" value="Genomic_DNA"/>
</dbReference>
<evidence type="ECO:0000313" key="3">
    <source>
        <dbReference type="Proteomes" id="UP000824988"/>
    </source>
</evidence>
<dbReference type="GO" id="GO:0005737">
    <property type="term" value="C:cytoplasm"/>
    <property type="evidence" value="ECO:0007669"/>
    <property type="project" value="UniProtKB-SubCell"/>
</dbReference>
<gene>
    <name evidence="1 2" type="primary">secB</name>
    <name evidence="2" type="ORF">MoryE10_22240</name>
</gene>
<dbReference type="RefSeq" id="WP_221047065.1">
    <property type="nucleotide sequence ID" value="NZ_AP019782.1"/>
</dbReference>
<comment type="subunit">
    <text evidence="1">Homotetramer, a dimer of dimers. One homotetramer interacts with 1 SecA dimer.</text>
</comment>
<dbReference type="AlphaFoldDB" id="A0A8D4VNT0"/>
<dbReference type="GO" id="GO:0051262">
    <property type="term" value="P:protein tetramerization"/>
    <property type="evidence" value="ECO:0007669"/>
    <property type="project" value="InterPro"/>
</dbReference>
<sequence>MAENATGQDKQFAIQKLYLKDVSFESPNSPAIFTESWEPRVDFNLNSGAQSLGNDHFEATLTITATAKLGENTAYLVEICQAGIFTLSNFNEQELGHMLGTYCLNILYPFAREAVSDLVIKGGFPPLLLAPVNFDALYAQHLAQQQAGQQAAPHTLN</sequence>
<name>A0A8D4VNT0_9GAMM</name>
<dbReference type="HAMAP" id="MF_00821">
    <property type="entry name" value="SecB"/>
    <property type="match status" value="1"/>
</dbReference>
<organism evidence="2 3">
    <name type="scientific">Methylogaea oryzae</name>
    <dbReference type="NCBI Taxonomy" id="1295382"/>
    <lineage>
        <taxon>Bacteria</taxon>
        <taxon>Pseudomonadati</taxon>
        <taxon>Pseudomonadota</taxon>
        <taxon>Gammaproteobacteria</taxon>
        <taxon>Methylococcales</taxon>
        <taxon>Methylococcaceae</taxon>
        <taxon>Methylogaea</taxon>
    </lineage>
</organism>
<proteinExistence type="inferred from homology"/>
<keyword evidence="1" id="KW-0143">Chaperone</keyword>